<evidence type="ECO:0000256" key="9">
    <source>
        <dbReference type="SAM" id="Coils"/>
    </source>
</evidence>
<gene>
    <name evidence="13" type="ORF">TorRG33x02_173650</name>
</gene>
<dbReference type="STRING" id="63057.A0A2P5EMV5"/>
<proteinExistence type="inferred from homology"/>
<protein>
    <submittedName>
        <fullName evidence="13">WW domain containing protein</fullName>
    </submittedName>
</protein>
<evidence type="ECO:0000259" key="11">
    <source>
        <dbReference type="PROSITE" id="PS50020"/>
    </source>
</evidence>
<feature type="region of interest" description="Disordered" evidence="10">
    <location>
        <begin position="1"/>
        <end position="43"/>
    </location>
</feature>
<comment type="similarity">
    <text evidence="7">Belongs to the PRPF40 family.</text>
</comment>
<keyword evidence="3" id="KW-0677">Repeat</keyword>
<dbReference type="FunFam" id="1.10.10.440:FF:000022">
    <property type="entry name" value="Pre-mRNA-processing protein 40A"/>
    <property type="match status" value="1"/>
</dbReference>
<dbReference type="InterPro" id="IPR039726">
    <property type="entry name" value="Prp40-like"/>
</dbReference>
<dbReference type="GO" id="GO:0005685">
    <property type="term" value="C:U1 snRNP"/>
    <property type="evidence" value="ECO:0007669"/>
    <property type="project" value="TreeGrafter"/>
</dbReference>
<dbReference type="FunFam" id="1.10.10.440:FF:000024">
    <property type="entry name" value="Pre-mRNA-processing protein 40A"/>
    <property type="match status" value="1"/>
</dbReference>
<evidence type="ECO:0000256" key="2">
    <source>
        <dbReference type="ARBA" id="ARBA00022664"/>
    </source>
</evidence>
<dbReference type="OrthoDB" id="187617at2759"/>
<feature type="compositionally biased region" description="Polar residues" evidence="10">
    <location>
        <begin position="1"/>
        <end position="11"/>
    </location>
</feature>
<dbReference type="InterPro" id="IPR001202">
    <property type="entry name" value="WW_dom"/>
</dbReference>
<feature type="coiled-coil region" evidence="9">
    <location>
        <begin position="655"/>
        <end position="690"/>
    </location>
</feature>
<evidence type="ECO:0000313" key="13">
    <source>
        <dbReference type="EMBL" id="PON86839.1"/>
    </source>
</evidence>
<dbReference type="GO" id="GO:0003723">
    <property type="term" value="F:RNA binding"/>
    <property type="evidence" value="ECO:0007669"/>
    <property type="project" value="TreeGrafter"/>
</dbReference>
<dbReference type="GO" id="GO:0070063">
    <property type="term" value="F:RNA polymerase binding"/>
    <property type="evidence" value="ECO:0007669"/>
    <property type="project" value="UniProtKB-ARBA"/>
</dbReference>
<dbReference type="SUPFAM" id="SSF81698">
    <property type="entry name" value="FF domain"/>
    <property type="match status" value="5"/>
</dbReference>
<keyword evidence="4" id="KW-0508">mRNA splicing</keyword>
<dbReference type="SMART" id="SM00441">
    <property type="entry name" value="FF"/>
    <property type="match status" value="5"/>
</dbReference>
<evidence type="ECO:0000256" key="6">
    <source>
        <dbReference type="ARBA" id="ARBA00056384"/>
    </source>
</evidence>
<feature type="domain" description="WW" evidence="11">
    <location>
        <begin position="232"/>
        <end position="265"/>
    </location>
</feature>
<evidence type="ECO:0000256" key="7">
    <source>
        <dbReference type="ARBA" id="ARBA00061317"/>
    </source>
</evidence>
<evidence type="ECO:0000256" key="5">
    <source>
        <dbReference type="ARBA" id="ARBA00023242"/>
    </source>
</evidence>
<keyword evidence="9" id="KW-0175">Coiled coil</keyword>
<dbReference type="GO" id="GO:0071004">
    <property type="term" value="C:U2-type prespliceosome"/>
    <property type="evidence" value="ECO:0007669"/>
    <property type="project" value="TreeGrafter"/>
</dbReference>
<keyword evidence="2" id="KW-0507">mRNA processing</keyword>
<sequence length="1027" mass="116592">MANNPQISGVQSLRPPIGGTMDPPQSLPPMSFQFRPAVPAPQSQQFIPVSSQHFQPIGRGVPPINVAMPPCPPQAPQPFYSQPMQQFPIRAGQLAQDMLPPQSIPLPVAHPNNHPLPVAHPNSHPLPIAHPQPSIRAPINFAPSVAGPGTPLSSSHIFAPTNSQIQLSFIDSTQYQSISQPHPANVSSDGQPMLSTESQRSASVTPQQQTFEKSSMTNIIDPVSSTQPNLNAEALSEWREHTSPDGRKYYYNRRTKLSSWEKPIDLMTPIERADASTNWKEFTSPDGKKYYYNKVTKESKWVIPEELKLAREQLAKASLKEAQERMTCSAPDTASSPKVEPAPPADTSSKAQGITSSPVSVEPVAAVGELQAVVVSGSSSSPVADSTTRTGADGDHGSMSVASTSDTSTGIVGAVTEPMNNSNSSTQDITTSVGVSAHDKEEASKDATSEKSNEITPEDKAVDREPLVYANKQEAKNAFMMLLESANVGSEWTWDRAMRVIITDKRYGALKTLGERKQAFNEFLSQRKKMDAEEKRSKQKKAREEFKKMLEESTELTSSARWSKVESLFENDERFKAVERDRDRRELFENHVEGLQKMERAKALEEHKRNIMEYRQFLESCDFIKANSQWRKLQDRLEADERCSRLEKIDRVDVFQEYIHDLEKEEEEQRKIQKEELRKAERKNRDEFRKLMEDHVAEGILTAKTHWRDYCMKVKDLPAYLAVASNTSGSTAKDLFEDAAEELEKQYHDDRTRIKDAVKLGKIMLLSTWTFDDFKHAITDEIGSPPVSDVNLRLVFDELLERVKEKEEKEAKKRKRLMDDFSDQLSSIKDINASSEWEDCKLLFENSQEYSSIGDENVCRHIFEKYVMQLKERAKEKEQAKLKEQKRKEEKARKEKERKEGEQSKVKQRKEKDERLEKDGSDNETADITESHVSKENKRSGKDSSRKHRKRHHNSEDCVDENENEQLKKSHGSSSDHKKSRRHLSASESDHDSRSRRHRRDHRHGSRRSGDHGELEDGEFGEGRRDS</sequence>
<dbReference type="InterPro" id="IPR036517">
    <property type="entry name" value="FF_domain_sf"/>
</dbReference>
<feature type="compositionally biased region" description="Polar residues" evidence="10">
    <location>
        <begin position="418"/>
        <end position="434"/>
    </location>
</feature>
<feature type="domain" description="FF" evidence="12">
    <location>
        <begin position="472"/>
        <end position="526"/>
    </location>
</feature>
<feature type="region of interest" description="Disordered" evidence="10">
    <location>
        <begin position="878"/>
        <end position="1027"/>
    </location>
</feature>
<evidence type="ECO:0000256" key="4">
    <source>
        <dbReference type="ARBA" id="ARBA00023187"/>
    </source>
</evidence>
<feature type="coiled-coil region" evidence="9">
    <location>
        <begin position="796"/>
        <end position="824"/>
    </location>
</feature>
<dbReference type="EMBL" id="JXTC01000125">
    <property type="protein sequence ID" value="PON86839.1"/>
    <property type="molecule type" value="Genomic_DNA"/>
</dbReference>
<dbReference type="SUPFAM" id="SSF51045">
    <property type="entry name" value="WW domain"/>
    <property type="match status" value="2"/>
</dbReference>
<dbReference type="Pfam" id="PF00397">
    <property type="entry name" value="WW"/>
    <property type="match status" value="2"/>
</dbReference>
<evidence type="ECO:0000256" key="3">
    <source>
        <dbReference type="ARBA" id="ARBA00022737"/>
    </source>
</evidence>
<organism evidence="13 14">
    <name type="scientific">Trema orientale</name>
    <name type="common">Charcoal tree</name>
    <name type="synonym">Celtis orientalis</name>
    <dbReference type="NCBI Taxonomy" id="63057"/>
    <lineage>
        <taxon>Eukaryota</taxon>
        <taxon>Viridiplantae</taxon>
        <taxon>Streptophyta</taxon>
        <taxon>Embryophyta</taxon>
        <taxon>Tracheophyta</taxon>
        <taxon>Spermatophyta</taxon>
        <taxon>Magnoliopsida</taxon>
        <taxon>eudicotyledons</taxon>
        <taxon>Gunneridae</taxon>
        <taxon>Pentapetalae</taxon>
        <taxon>rosids</taxon>
        <taxon>fabids</taxon>
        <taxon>Rosales</taxon>
        <taxon>Cannabaceae</taxon>
        <taxon>Trema</taxon>
    </lineage>
</organism>
<feature type="domain" description="FF" evidence="12">
    <location>
        <begin position="607"/>
        <end position="661"/>
    </location>
</feature>
<feature type="domain" description="FF" evidence="12">
    <location>
        <begin position="679"/>
        <end position="742"/>
    </location>
</feature>
<feature type="region of interest" description="Disordered" evidence="10">
    <location>
        <begin position="324"/>
        <end position="357"/>
    </location>
</feature>
<evidence type="ECO:0000313" key="14">
    <source>
        <dbReference type="Proteomes" id="UP000237000"/>
    </source>
</evidence>
<evidence type="ECO:0000259" key="12">
    <source>
        <dbReference type="PROSITE" id="PS51676"/>
    </source>
</evidence>
<dbReference type="PROSITE" id="PS50020">
    <property type="entry name" value="WW_DOMAIN_2"/>
    <property type="match status" value="2"/>
</dbReference>
<evidence type="ECO:0000256" key="10">
    <source>
        <dbReference type="SAM" id="MobiDB-lite"/>
    </source>
</evidence>
<feature type="region of interest" description="Disordered" evidence="10">
    <location>
        <begin position="176"/>
        <end position="212"/>
    </location>
</feature>
<evidence type="ECO:0000256" key="1">
    <source>
        <dbReference type="ARBA" id="ARBA00004123"/>
    </source>
</evidence>
<dbReference type="InterPro" id="IPR036020">
    <property type="entry name" value="WW_dom_sf"/>
</dbReference>
<dbReference type="Pfam" id="PF01846">
    <property type="entry name" value="FF"/>
    <property type="match status" value="3"/>
</dbReference>
<dbReference type="Proteomes" id="UP000237000">
    <property type="component" value="Unassembled WGS sequence"/>
</dbReference>
<feature type="compositionally biased region" description="Low complexity" evidence="10">
    <location>
        <begin position="375"/>
        <end position="386"/>
    </location>
</feature>
<feature type="domain" description="WW" evidence="11">
    <location>
        <begin position="273"/>
        <end position="306"/>
    </location>
</feature>
<reference evidence="14" key="1">
    <citation type="submission" date="2016-06" db="EMBL/GenBank/DDBJ databases">
        <title>Parallel loss of symbiosis genes in relatives of nitrogen-fixing non-legume Parasponia.</title>
        <authorList>
            <person name="Van Velzen R."/>
            <person name="Holmer R."/>
            <person name="Bu F."/>
            <person name="Rutten L."/>
            <person name="Van Zeijl A."/>
            <person name="Liu W."/>
            <person name="Santuari L."/>
            <person name="Cao Q."/>
            <person name="Sharma T."/>
            <person name="Shen D."/>
            <person name="Roswanjaya Y."/>
            <person name="Wardhani T."/>
            <person name="Kalhor M.S."/>
            <person name="Jansen J."/>
            <person name="Van den Hoogen J."/>
            <person name="Gungor B."/>
            <person name="Hartog M."/>
            <person name="Hontelez J."/>
            <person name="Verver J."/>
            <person name="Yang W.-C."/>
            <person name="Schijlen E."/>
            <person name="Repin R."/>
            <person name="Schilthuizen M."/>
            <person name="Schranz E."/>
            <person name="Heidstra R."/>
            <person name="Miyata K."/>
            <person name="Fedorova E."/>
            <person name="Kohlen W."/>
            <person name="Bisseling T."/>
            <person name="Smit S."/>
            <person name="Geurts R."/>
        </authorList>
    </citation>
    <scope>NUCLEOTIDE SEQUENCE [LARGE SCALE GENOMIC DNA]</scope>
    <source>
        <strain evidence="14">cv. RG33-2</strain>
    </source>
</reference>
<evidence type="ECO:0000256" key="8">
    <source>
        <dbReference type="ARBA" id="ARBA00064817"/>
    </source>
</evidence>
<comment type="caution">
    <text evidence="13">The sequence shown here is derived from an EMBL/GenBank/DDBJ whole genome shotgun (WGS) entry which is preliminary data.</text>
</comment>
<dbReference type="InParanoid" id="A0A2P5EMV5"/>
<feature type="region of interest" description="Disordered" evidence="10">
    <location>
        <begin position="375"/>
        <end position="466"/>
    </location>
</feature>
<feature type="compositionally biased region" description="Polar residues" evidence="10">
    <location>
        <begin position="346"/>
        <end position="355"/>
    </location>
</feature>
<feature type="compositionally biased region" description="Basic and acidic residues" evidence="10">
    <location>
        <begin position="878"/>
        <end position="921"/>
    </location>
</feature>
<dbReference type="PROSITE" id="PS01159">
    <property type="entry name" value="WW_DOMAIN_1"/>
    <property type="match status" value="1"/>
</dbReference>
<dbReference type="FunFam" id="1.10.10.440:FF:000013">
    <property type="entry name" value="pre-mRNA-processing protein 40A isoform X1"/>
    <property type="match status" value="1"/>
</dbReference>
<dbReference type="CDD" id="cd00201">
    <property type="entry name" value="WW"/>
    <property type="match status" value="2"/>
</dbReference>
<dbReference type="GO" id="GO:0045292">
    <property type="term" value="P:mRNA cis splicing, via spliceosome"/>
    <property type="evidence" value="ECO:0007669"/>
    <property type="project" value="InterPro"/>
</dbReference>
<feature type="compositionally biased region" description="Basic and acidic residues" evidence="10">
    <location>
        <begin position="1008"/>
        <end position="1027"/>
    </location>
</feature>
<dbReference type="FunFam" id="1.10.10.440:FF:000026">
    <property type="entry name" value="Pre-mRNA-processing protein 40A"/>
    <property type="match status" value="1"/>
</dbReference>
<keyword evidence="14" id="KW-1185">Reference proteome</keyword>
<dbReference type="PANTHER" id="PTHR11864">
    <property type="entry name" value="PRE-MRNA-PROCESSING PROTEIN PRP40"/>
    <property type="match status" value="1"/>
</dbReference>
<comment type="function">
    <text evidence="6">Binds the phosphorylated C-terminal domain (CTD) of the largest subunit of RNA polymerase II and functions as a scaffold for RNA processing machineries. May be involved in pre-mRNA splicing.</text>
</comment>
<feature type="domain" description="FF" evidence="12">
    <location>
        <begin position="539"/>
        <end position="594"/>
    </location>
</feature>
<feature type="compositionally biased region" description="Polar residues" evidence="10">
    <location>
        <begin position="400"/>
        <end position="410"/>
    </location>
</feature>
<dbReference type="Gene3D" id="2.20.70.10">
    <property type="match status" value="2"/>
</dbReference>
<accession>A0A2P5EMV5</accession>
<dbReference type="PANTHER" id="PTHR11864:SF33">
    <property type="entry name" value="PRE-MRNA-PROCESSING PROTEIN 40B"/>
    <property type="match status" value="1"/>
</dbReference>
<comment type="subunit">
    <text evidence="8">Interacts (via the WW domains) with the phosphorylated C-terminal domain of NRPB1 (via CTD domain).</text>
</comment>
<keyword evidence="5" id="KW-0539">Nucleus</keyword>
<feature type="compositionally biased region" description="Basic residues" evidence="10">
    <location>
        <begin position="994"/>
        <end position="1007"/>
    </location>
</feature>
<comment type="subcellular location">
    <subcellularLocation>
        <location evidence="1">Nucleus</location>
    </subcellularLocation>
</comment>
<feature type="compositionally biased region" description="Basic and acidic residues" evidence="10">
    <location>
        <begin position="929"/>
        <end position="944"/>
    </location>
</feature>
<dbReference type="SMART" id="SM00456">
    <property type="entry name" value="WW"/>
    <property type="match status" value="2"/>
</dbReference>
<dbReference type="AlphaFoldDB" id="A0A2P5EMV5"/>
<dbReference type="FunFam" id="1.10.10.440:FF:000019">
    <property type="entry name" value="Pre-mRNA-processing protein 40A"/>
    <property type="match status" value="1"/>
</dbReference>
<name>A0A2P5EMV5_TREOI</name>
<feature type="compositionally biased region" description="Basic and acidic residues" evidence="10">
    <location>
        <begin position="437"/>
        <end position="466"/>
    </location>
</feature>
<dbReference type="PROSITE" id="PS51676">
    <property type="entry name" value="FF"/>
    <property type="match status" value="4"/>
</dbReference>
<dbReference type="Pfam" id="PF25432">
    <property type="entry name" value="FF_PRPF40A"/>
    <property type="match status" value="1"/>
</dbReference>
<dbReference type="Gene3D" id="1.10.10.440">
    <property type="entry name" value="FF domain"/>
    <property type="match status" value="5"/>
</dbReference>
<dbReference type="InterPro" id="IPR002713">
    <property type="entry name" value="FF_domain"/>
</dbReference>